<name>G2PHJ3_STRV4</name>
<geneLocation type="plasmid" evidence="2 3">
    <name>pSTRVI02</name>
</geneLocation>
<dbReference type="EMBL" id="CP002996">
    <property type="protein sequence ID" value="AEM88996.1"/>
    <property type="molecule type" value="Genomic_DNA"/>
</dbReference>
<evidence type="ECO:0000313" key="2">
    <source>
        <dbReference type="EMBL" id="AEM88996.1"/>
    </source>
</evidence>
<reference evidence="2" key="1">
    <citation type="submission" date="2011-08" db="EMBL/GenBank/DDBJ databases">
        <title>Complete sequence of plasmid 2 of Streptomyces violaceusniger Tu 4113.</title>
        <authorList>
            <consortium name="US DOE Joint Genome Institute"/>
            <person name="Lucas S."/>
            <person name="Han J."/>
            <person name="Lapidus A."/>
            <person name="Cheng J.-F."/>
            <person name="Goodwin L."/>
            <person name="Pitluck S."/>
            <person name="Peters L."/>
            <person name="Ivanova N."/>
            <person name="Daligault H."/>
            <person name="Detter J.C."/>
            <person name="Han C."/>
            <person name="Tapia R."/>
            <person name="Land M."/>
            <person name="Hauser L."/>
            <person name="Kyrpides N."/>
            <person name="Ivanova N."/>
            <person name="Pagani I."/>
            <person name="Hagen A."/>
            <person name="Katz L."/>
            <person name="Fiedler H.-P."/>
            <person name="Keasling J."/>
            <person name="Fortman J."/>
            <person name="Woyke T."/>
        </authorList>
    </citation>
    <scope>NUCLEOTIDE SEQUENCE [LARGE SCALE GENOMIC DNA]</scope>
    <source>
        <strain evidence="2">Tu 4113</strain>
        <plasmid evidence="2">pSTRVI02</plasmid>
    </source>
</reference>
<keyword evidence="1" id="KW-0812">Transmembrane</keyword>
<protein>
    <submittedName>
        <fullName evidence="2">Uncharacterized protein</fullName>
    </submittedName>
</protein>
<dbReference type="AlphaFoldDB" id="G2PHJ3"/>
<organism evidence="2 3">
    <name type="scientific">Streptomyces violaceusniger (strain Tu 4113)</name>
    <dbReference type="NCBI Taxonomy" id="653045"/>
    <lineage>
        <taxon>Bacteria</taxon>
        <taxon>Bacillati</taxon>
        <taxon>Actinomycetota</taxon>
        <taxon>Actinomycetes</taxon>
        <taxon>Kitasatosporales</taxon>
        <taxon>Streptomycetaceae</taxon>
        <taxon>Streptomyces</taxon>
        <taxon>Streptomyces violaceusniger group</taxon>
    </lineage>
</organism>
<proteinExistence type="predicted"/>
<keyword evidence="1" id="KW-0472">Membrane</keyword>
<dbReference type="RefSeq" id="WP_014043931.1">
    <property type="nucleotide sequence ID" value="NC_015952.1"/>
</dbReference>
<keyword evidence="3" id="KW-1185">Reference proteome</keyword>
<keyword evidence="1" id="KW-1133">Transmembrane helix</keyword>
<evidence type="ECO:0000313" key="3">
    <source>
        <dbReference type="Proteomes" id="UP000008703"/>
    </source>
</evidence>
<dbReference type="KEGG" id="svl:Strvi_0223"/>
<accession>G2PHJ3</accession>
<dbReference type="HOGENOM" id="CLU_2669681_0_0_11"/>
<sequence length="75" mass="8086">MTGTLNGCILVSNVGLLEGTRMGAQQGDSQGEQRIVVVVRNETAEQSKSGPTAARLEWWFIPGLLLFATIVSLLR</sequence>
<feature type="transmembrane region" description="Helical" evidence="1">
    <location>
        <begin position="56"/>
        <end position="74"/>
    </location>
</feature>
<gene>
    <name evidence="2" type="ORF">Strvi_0223</name>
</gene>
<keyword evidence="2" id="KW-0614">Plasmid</keyword>
<evidence type="ECO:0000256" key="1">
    <source>
        <dbReference type="SAM" id="Phobius"/>
    </source>
</evidence>
<dbReference type="Proteomes" id="UP000008703">
    <property type="component" value="Plasmid pSTRVI02"/>
</dbReference>